<evidence type="ECO:0000313" key="2">
    <source>
        <dbReference type="Proteomes" id="UP001165186"/>
    </source>
</evidence>
<sequence length="309" mass="33534">MSKVLLITGATGNQGGAVIDALLAQKTDDITILAVTRDAQSASAKRLALKSPQIKLVQGNLDDVPALFTAASEAASPSPIWGVYSVQISQGRGVTLESEVAQGTALVDESIKRNVTHFVYSSVERGGDDASWDAPTPVPHFQSKHAIEKHLRSAAATTSMSWTVLRPVAFMDNLQPGLPTKIFLTALRDQLGDKPMQWVAVADIGYFAALAFSRPDEWKGRAVGLAGDELTFKEMSGVFEKTTGYPAPTSYSFLGSTLTYMITEVNLMIGWFASDGYRADIGKLRQVHPKLLNLETWLVKKSLFETKEQ</sequence>
<proteinExistence type="predicted"/>
<dbReference type="EMBL" id="BSXG01000057">
    <property type="protein sequence ID" value="GME29212.1"/>
    <property type="molecule type" value="Genomic_DNA"/>
</dbReference>
<keyword evidence="2" id="KW-1185">Reference proteome</keyword>
<gene>
    <name evidence="1" type="primary">g3795</name>
    <name evidence="1" type="ORF">NpPPO83_00003795</name>
</gene>
<comment type="caution">
    <text evidence="1">The sequence shown here is derived from an EMBL/GenBank/DDBJ whole genome shotgun (WGS) entry which is preliminary data.</text>
</comment>
<reference evidence="1" key="1">
    <citation type="submission" date="2024-09" db="EMBL/GenBank/DDBJ databases">
        <title>Draft Genome Sequences of Neofusicoccum parvum.</title>
        <authorList>
            <person name="Ashida A."/>
            <person name="Camagna M."/>
            <person name="Tanaka A."/>
            <person name="Takemoto D."/>
        </authorList>
    </citation>
    <scope>NUCLEOTIDE SEQUENCE</scope>
    <source>
        <strain evidence="1">PPO83</strain>
    </source>
</reference>
<name>A0ACB5S8R1_9PEZI</name>
<accession>A0ACB5S8R1</accession>
<evidence type="ECO:0000313" key="1">
    <source>
        <dbReference type="EMBL" id="GME29212.1"/>
    </source>
</evidence>
<dbReference type="Proteomes" id="UP001165186">
    <property type="component" value="Unassembled WGS sequence"/>
</dbReference>
<protein>
    <submittedName>
        <fullName evidence="1">NmrA-like protein</fullName>
    </submittedName>
</protein>
<organism evidence="1 2">
    <name type="scientific">Neofusicoccum parvum</name>
    <dbReference type="NCBI Taxonomy" id="310453"/>
    <lineage>
        <taxon>Eukaryota</taxon>
        <taxon>Fungi</taxon>
        <taxon>Dikarya</taxon>
        <taxon>Ascomycota</taxon>
        <taxon>Pezizomycotina</taxon>
        <taxon>Dothideomycetes</taxon>
        <taxon>Dothideomycetes incertae sedis</taxon>
        <taxon>Botryosphaeriales</taxon>
        <taxon>Botryosphaeriaceae</taxon>
        <taxon>Neofusicoccum</taxon>
    </lineage>
</organism>